<evidence type="ECO:0000313" key="1">
    <source>
        <dbReference type="EMBL" id="ATX66540.1"/>
    </source>
</evidence>
<dbReference type="Proteomes" id="UP000228948">
    <property type="component" value="Chromosome"/>
</dbReference>
<accession>A0A2K8KJR6</accession>
<dbReference type="AlphaFoldDB" id="A0A2K8KJR6"/>
<reference evidence="1 2" key="1">
    <citation type="submission" date="2017-11" db="EMBL/GenBank/DDBJ databases">
        <title>Revised Sequence and Annotation of the Rhodobaca barguzinensis strain alga05 Genome.</title>
        <authorList>
            <person name="Kopejtka K."/>
            <person name="Tomasch J.M."/>
            <person name="Bunk B."/>
            <person name="Koblizek M."/>
        </authorList>
    </citation>
    <scope>NUCLEOTIDE SEQUENCE [LARGE SCALE GENOMIC DNA]</scope>
    <source>
        <strain evidence="2">alga05</strain>
    </source>
</reference>
<sequence length="65" mass="7209">MLFLSFTPAHPMRAAGFLRATRRDHRSAVNIAKAGLFSARAVLRHKLTVTLQRTAISNVESDAFN</sequence>
<organism evidence="1 2">
    <name type="scientific">Roseinatronobacter bogoriensis subsp. barguzinensis</name>
    <dbReference type="NCBI Taxonomy" id="441209"/>
    <lineage>
        <taxon>Bacteria</taxon>
        <taxon>Pseudomonadati</taxon>
        <taxon>Pseudomonadota</taxon>
        <taxon>Alphaproteobacteria</taxon>
        <taxon>Rhodobacterales</taxon>
        <taxon>Paracoccaceae</taxon>
        <taxon>Roseinatronobacter</taxon>
    </lineage>
</organism>
<protein>
    <submittedName>
        <fullName evidence="1">Uncharacterized protein</fullName>
    </submittedName>
</protein>
<gene>
    <name evidence="1" type="ORF">BG454_12550</name>
</gene>
<keyword evidence="2" id="KW-1185">Reference proteome</keyword>
<evidence type="ECO:0000313" key="2">
    <source>
        <dbReference type="Proteomes" id="UP000228948"/>
    </source>
</evidence>
<proteinExistence type="predicted"/>
<dbReference type="KEGG" id="rbg:BG454_12550"/>
<name>A0A2K8KJR6_9RHOB</name>
<dbReference type="EMBL" id="CP024899">
    <property type="protein sequence ID" value="ATX66540.1"/>
    <property type="molecule type" value="Genomic_DNA"/>
</dbReference>